<dbReference type="EMBL" id="CAVMBE010000010">
    <property type="protein sequence ID" value="CAK3894378.1"/>
    <property type="molecule type" value="Genomic_DNA"/>
</dbReference>
<dbReference type="Gene3D" id="3.30.70.330">
    <property type="match status" value="1"/>
</dbReference>
<protein>
    <recommendedName>
        <fullName evidence="4">RRM domain-containing protein</fullName>
    </recommendedName>
</protein>
<comment type="caution">
    <text evidence="2">The sequence shown here is derived from an EMBL/GenBank/DDBJ whole genome shotgun (WGS) entry which is preliminary data.</text>
</comment>
<reference evidence="2" key="1">
    <citation type="submission" date="2023-11" db="EMBL/GenBank/DDBJ databases">
        <authorList>
            <person name="Alioto T."/>
            <person name="Alioto T."/>
            <person name="Gomez Garrido J."/>
        </authorList>
    </citation>
    <scope>NUCLEOTIDE SEQUENCE</scope>
</reference>
<feature type="compositionally biased region" description="Basic and acidic residues" evidence="1">
    <location>
        <begin position="199"/>
        <end position="212"/>
    </location>
</feature>
<proteinExistence type="predicted"/>
<organism evidence="2 3">
    <name type="scientific">Lecanosticta acicola</name>
    <dbReference type="NCBI Taxonomy" id="111012"/>
    <lineage>
        <taxon>Eukaryota</taxon>
        <taxon>Fungi</taxon>
        <taxon>Dikarya</taxon>
        <taxon>Ascomycota</taxon>
        <taxon>Pezizomycotina</taxon>
        <taxon>Dothideomycetes</taxon>
        <taxon>Dothideomycetidae</taxon>
        <taxon>Mycosphaerellales</taxon>
        <taxon>Mycosphaerellaceae</taxon>
        <taxon>Lecanosticta</taxon>
    </lineage>
</organism>
<feature type="compositionally biased region" description="Gly residues" evidence="1">
    <location>
        <begin position="668"/>
        <end position="695"/>
    </location>
</feature>
<gene>
    <name evidence="2" type="ORF">LECACI_7A002358</name>
</gene>
<evidence type="ECO:0008006" key="4">
    <source>
        <dbReference type="Google" id="ProtNLM"/>
    </source>
</evidence>
<feature type="compositionally biased region" description="Basic and acidic residues" evidence="1">
    <location>
        <begin position="153"/>
        <end position="169"/>
    </location>
</feature>
<dbReference type="InterPro" id="IPR012677">
    <property type="entry name" value="Nucleotide-bd_a/b_plait_sf"/>
</dbReference>
<dbReference type="GO" id="GO:0003676">
    <property type="term" value="F:nucleic acid binding"/>
    <property type="evidence" value="ECO:0007669"/>
    <property type="project" value="InterPro"/>
</dbReference>
<dbReference type="SUPFAM" id="SSF54928">
    <property type="entry name" value="RNA-binding domain, RBD"/>
    <property type="match status" value="1"/>
</dbReference>
<feature type="compositionally biased region" description="Polar residues" evidence="1">
    <location>
        <begin position="227"/>
        <end position="252"/>
    </location>
</feature>
<feature type="region of interest" description="Disordered" evidence="1">
    <location>
        <begin position="199"/>
        <end position="252"/>
    </location>
</feature>
<sequence>MSGYNSNGGWAFQGQDDKDRNLQPRTAAYDFIPNNSYYSGPAAPLDGNSRLNPNPGPYIPPQRRQQMDPIVRPESSISNISFATQLPNAPFTPFQQSLRTATGAGPGYGQNWSYNGSYNGGSTIPSLGAGLSNVRMSGGDIGGYRSLPSVNEGSERGSRSGTEKGEQPARNDSFALAVNANIEPRRLVNLIMSGATEDPYDRTLNRYDHSDRMPAPSLGPARFQDTKMFSTADTSSPDTSLAHSTQPQTSWLLTPKPVPDWLDLAIRGECKPNLDEAYEALPLLELGRQIAPSKAGVIRIKDIPYATTRQEMTAFVGRNAQILRQPQGSPYHAVHIMMERETGKTMDCFIEFASPNEAAYVARQFARRVEAGRPPKVGDREVEVVYSSQDELLSELFPRAKHTRFSGGQPVIDKAPRKYYADVDADGFKCFVHPEECIMLIKFANMSDRAPFASKSPCRVYEHWITTLVKFPWYALDYITIKERRRMFDCTVELLRILVEHLRRSNGRYSPLEPTPAILQELVVAALTCPGFSEKQKHSIVFQMSQHGYKSMADGHSVNVRLGGHHELCSTWPFASLGVIPGTDRNLLLFFAGLFRKATATSPEKSGSLASRMTSQNAGIDKPMGNLKIKYPGNSDEMSLSDVAKLEYGYVENMLKAVLPLPPAPTGSGSGSGSGSGGHGSSFDFGGAGGYGSGPGSNASTARSARSGRTLN</sequence>
<feature type="region of interest" description="Disordered" evidence="1">
    <location>
        <begin position="665"/>
        <end position="712"/>
    </location>
</feature>
<dbReference type="Proteomes" id="UP001296104">
    <property type="component" value="Unassembled WGS sequence"/>
</dbReference>
<evidence type="ECO:0000313" key="3">
    <source>
        <dbReference type="Proteomes" id="UP001296104"/>
    </source>
</evidence>
<feature type="region of interest" description="Disordered" evidence="1">
    <location>
        <begin position="1"/>
        <end position="64"/>
    </location>
</feature>
<evidence type="ECO:0000313" key="2">
    <source>
        <dbReference type="EMBL" id="CAK3894378.1"/>
    </source>
</evidence>
<feature type="compositionally biased region" description="Polar residues" evidence="1">
    <location>
        <begin position="698"/>
        <end position="712"/>
    </location>
</feature>
<evidence type="ECO:0000256" key="1">
    <source>
        <dbReference type="SAM" id="MobiDB-lite"/>
    </source>
</evidence>
<dbReference type="AlphaFoldDB" id="A0AAI8YUR0"/>
<keyword evidence="3" id="KW-1185">Reference proteome</keyword>
<feature type="region of interest" description="Disordered" evidence="1">
    <location>
        <begin position="143"/>
        <end position="172"/>
    </location>
</feature>
<accession>A0AAI8YUR0</accession>
<dbReference type="InterPro" id="IPR035979">
    <property type="entry name" value="RBD_domain_sf"/>
</dbReference>
<name>A0AAI8YUR0_9PEZI</name>